<dbReference type="AlphaFoldDB" id="A0A2G8SIW8"/>
<feature type="region of interest" description="Disordered" evidence="1">
    <location>
        <begin position="65"/>
        <end position="88"/>
    </location>
</feature>
<evidence type="ECO:0000313" key="3">
    <source>
        <dbReference type="EMBL" id="PIL33712.1"/>
    </source>
</evidence>
<proteinExistence type="predicted"/>
<feature type="signal peptide" evidence="2">
    <location>
        <begin position="1"/>
        <end position="20"/>
    </location>
</feature>
<protein>
    <recommendedName>
        <fullName evidence="5">Transcription factor</fullName>
    </recommendedName>
</protein>
<dbReference type="EMBL" id="AYKW01000007">
    <property type="protein sequence ID" value="PIL33712.1"/>
    <property type="molecule type" value="Genomic_DNA"/>
</dbReference>
<feature type="compositionally biased region" description="Polar residues" evidence="1">
    <location>
        <begin position="73"/>
        <end position="88"/>
    </location>
</feature>
<sequence>MIGHKECLCVLAIWFRTSTGIPSSASESPCIASVVTCGGARRTRITYSEDGNASRRRRVALSRKLRDAKNARKSSNAPRIATSSSDFGSENVRRKLAGACCPLGRNRAGPRPTTERPYRMANDSRWPSIGSECDGMEEKGASGVERRGLCHRCSWPAQWFMSLSSMSTE</sequence>
<organism evidence="3 4">
    <name type="scientific">Ganoderma sinense ZZ0214-1</name>
    <dbReference type="NCBI Taxonomy" id="1077348"/>
    <lineage>
        <taxon>Eukaryota</taxon>
        <taxon>Fungi</taxon>
        <taxon>Dikarya</taxon>
        <taxon>Basidiomycota</taxon>
        <taxon>Agaricomycotina</taxon>
        <taxon>Agaricomycetes</taxon>
        <taxon>Polyporales</taxon>
        <taxon>Polyporaceae</taxon>
        <taxon>Ganoderma</taxon>
    </lineage>
</organism>
<evidence type="ECO:0000313" key="4">
    <source>
        <dbReference type="Proteomes" id="UP000230002"/>
    </source>
</evidence>
<reference evidence="3 4" key="1">
    <citation type="journal article" date="2015" name="Sci. Rep.">
        <title>Chromosome-level genome map provides insights into diverse defense mechanisms in the medicinal fungus Ganoderma sinense.</title>
        <authorList>
            <person name="Zhu Y."/>
            <person name="Xu J."/>
            <person name="Sun C."/>
            <person name="Zhou S."/>
            <person name="Xu H."/>
            <person name="Nelson D.R."/>
            <person name="Qian J."/>
            <person name="Song J."/>
            <person name="Luo H."/>
            <person name="Xiang L."/>
            <person name="Li Y."/>
            <person name="Xu Z."/>
            <person name="Ji A."/>
            <person name="Wang L."/>
            <person name="Lu S."/>
            <person name="Hayward A."/>
            <person name="Sun W."/>
            <person name="Li X."/>
            <person name="Schwartz D.C."/>
            <person name="Wang Y."/>
            <person name="Chen S."/>
        </authorList>
    </citation>
    <scope>NUCLEOTIDE SEQUENCE [LARGE SCALE GENOMIC DNA]</scope>
    <source>
        <strain evidence="3 4">ZZ0214-1</strain>
    </source>
</reference>
<evidence type="ECO:0000256" key="1">
    <source>
        <dbReference type="SAM" id="MobiDB-lite"/>
    </source>
</evidence>
<keyword evidence="2" id="KW-0732">Signal</keyword>
<evidence type="ECO:0008006" key="5">
    <source>
        <dbReference type="Google" id="ProtNLM"/>
    </source>
</evidence>
<comment type="caution">
    <text evidence="3">The sequence shown here is derived from an EMBL/GenBank/DDBJ whole genome shotgun (WGS) entry which is preliminary data.</text>
</comment>
<feature type="chain" id="PRO_5013688185" description="Transcription factor" evidence="2">
    <location>
        <begin position="21"/>
        <end position="169"/>
    </location>
</feature>
<keyword evidence="4" id="KW-1185">Reference proteome</keyword>
<dbReference type="Proteomes" id="UP000230002">
    <property type="component" value="Unassembled WGS sequence"/>
</dbReference>
<gene>
    <name evidence="3" type="ORF">GSI_04337</name>
</gene>
<name>A0A2G8SIW8_9APHY</name>
<accession>A0A2G8SIW8</accession>
<evidence type="ECO:0000256" key="2">
    <source>
        <dbReference type="SAM" id="SignalP"/>
    </source>
</evidence>